<reference evidence="1 2" key="1">
    <citation type="submission" date="2017-03" db="EMBL/GenBank/DDBJ databases">
        <title>Genome analysis of strain PAMC 26577.</title>
        <authorList>
            <person name="Oh H.-M."/>
            <person name="Yang J.-A."/>
        </authorList>
    </citation>
    <scope>NUCLEOTIDE SEQUENCE [LARGE SCALE GENOMIC DNA]</scope>
    <source>
        <strain evidence="1 2">PAMC 26577</strain>
    </source>
</reference>
<organism evidence="1 2">
    <name type="scientific">Caballeronia sordidicola</name>
    <name type="common">Burkholderia sordidicola</name>
    <dbReference type="NCBI Taxonomy" id="196367"/>
    <lineage>
        <taxon>Bacteria</taxon>
        <taxon>Pseudomonadati</taxon>
        <taxon>Pseudomonadota</taxon>
        <taxon>Betaproteobacteria</taxon>
        <taxon>Burkholderiales</taxon>
        <taxon>Burkholderiaceae</taxon>
        <taxon>Caballeronia</taxon>
    </lineage>
</organism>
<dbReference type="EMBL" id="NBTZ01000066">
    <property type="protein sequence ID" value="OTP74274.1"/>
    <property type="molecule type" value="Genomic_DNA"/>
</dbReference>
<gene>
    <name evidence="1" type="ORF">PAMC26577_16095</name>
</gene>
<name>A0A242MTA2_CABSO</name>
<accession>A0A242MTA2</accession>
<evidence type="ECO:0000313" key="2">
    <source>
        <dbReference type="Proteomes" id="UP000195221"/>
    </source>
</evidence>
<evidence type="ECO:0000313" key="1">
    <source>
        <dbReference type="EMBL" id="OTP74274.1"/>
    </source>
</evidence>
<dbReference type="AlphaFoldDB" id="A0A242MTA2"/>
<sequence>MPVRYLRGRRSKVPGRSGRRLRLKVGEIKVEATTRQEFEQ</sequence>
<comment type="caution">
    <text evidence="1">The sequence shown here is derived from an EMBL/GenBank/DDBJ whole genome shotgun (WGS) entry which is preliminary data.</text>
</comment>
<proteinExistence type="predicted"/>
<dbReference type="Proteomes" id="UP000195221">
    <property type="component" value="Unassembled WGS sequence"/>
</dbReference>
<protein>
    <submittedName>
        <fullName evidence="1">Uncharacterized protein</fullName>
    </submittedName>
</protein>